<dbReference type="GO" id="GO:0004180">
    <property type="term" value="F:carboxypeptidase activity"/>
    <property type="evidence" value="ECO:0007669"/>
    <property type="project" value="UniProtKB-KW"/>
</dbReference>
<comment type="caution">
    <text evidence="1">The sequence shown here is derived from an EMBL/GenBank/DDBJ whole genome shotgun (WGS) entry which is preliminary data.</text>
</comment>
<dbReference type="AlphaFoldDB" id="A0A9X2BBI3"/>
<evidence type="ECO:0000313" key="2">
    <source>
        <dbReference type="Proteomes" id="UP001139450"/>
    </source>
</evidence>
<dbReference type="InterPro" id="IPR008969">
    <property type="entry name" value="CarboxyPept-like_regulatory"/>
</dbReference>
<evidence type="ECO:0000313" key="1">
    <source>
        <dbReference type="EMBL" id="MCJ8209882.1"/>
    </source>
</evidence>
<dbReference type="RefSeq" id="WP_245129713.1">
    <property type="nucleotide sequence ID" value="NZ_JALJEJ010000003.1"/>
</dbReference>
<keyword evidence="2" id="KW-1185">Reference proteome</keyword>
<dbReference type="SUPFAM" id="SSF49464">
    <property type="entry name" value="Carboxypeptidase regulatory domain-like"/>
    <property type="match status" value="1"/>
</dbReference>
<proteinExistence type="predicted"/>
<organism evidence="1 2">
    <name type="scientific">Mucilaginibacter straminoryzae</name>
    <dbReference type="NCBI Taxonomy" id="2932774"/>
    <lineage>
        <taxon>Bacteria</taxon>
        <taxon>Pseudomonadati</taxon>
        <taxon>Bacteroidota</taxon>
        <taxon>Sphingobacteriia</taxon>
        <taxon>Sphingobacteriales</taxon>
        <taxon>Sphingobacteriaceae</taxon>
        <taxon>Mucilaginibacter</taxon>
    </lineage>
</organism>
<dbReference type="EMBL" id="JALJEJ010000003">
    <property type="protein sequence ID" value="MCJ8209882.1"/>
    <property type="molecule type" value="Genomic_DNA"/>
</dbReference>
<keyword evidence="1" id="KW-0121">Carboxypeptidase</keyword>
<protein>
    <submittedName>
        <fullName evidence="1">Carboxypeptidase-like regulatory domain-containing protein</fullName>
    </submittedName>
</protein>
<reference evidence="1" key="1">
    <citation type="submission" date="2022-04" db="EMBL/GenBank/DDBJ databases">
        <title>Mucilaginibacter sp. RS28 isolated from freshwater.</title>
        <authorList>
            <person name="Ko S.-R."/>
        </authorList>
    </citation>
    <scope>NUCLEOTIDE SEQUENCE</scope>
    <source>
        <strain evidence="1">RS28</strain>
    </source>
</reference>
<gene>
    <name evidence="1" type="ORF">MUY27_09190</name>
</gene>
<name>A0A9X2BBI3_9SPHI</name>
<sequence length="237" mass="26232">MNTSFTQITIKNPCREDWNLMSPAEKGRYCSSCKKVVHNFADLSHQQIIDILKASSSICAKFNDGQLDALNSYISKPAANSNWWTRSAVAIVLLAGLAVNKGSYAKPKVNQTVIVDQHRDRAAHDTIAQRIELSGVVKDESGNTLPGATVKYGLQTVVADVNGHFAISGQFNDDKITVAMVGFYTKTLNVRPGKQYSEITLQLSTTVLGELGFVSYKKVPFMKRQLIKIKNLFRSHH</sequence>
<keyword evidence="1" id="KW-0378">Hydrolase</keyword>
<keyword evidence="1" id="KW-0645">Protease</keyword>
<dbReference type="Pfam" id="PF13715">
    <property type="entry name" value="CarbopepD_reg_2"/>
    <property type="match status" value="1"/>
</dbReference>
<accession>A0A9X2BBI3</accession>
<dbReference type="Proteomes" id="UP001139450">
    <property type="component" value="Unassembled WGS sequence"/>
</dbReference>